<keyword evidence="2" id="KW-1133">Transmembrane helix</keyword>
<reference evidence="3 4" key="1">
    <citation type="journal article" date="2013" name="Mar. Genomics">
        <title>Expression of sulfatases in Rhodopirellula baltica and the diversity of sulfatases in the genus Rhodopirellula.</title>
        <authorList>
            <person name="Wegner C.E."/>
            <person name="Richter-Heitmann T."/>
            <person name="Klindworth A."/>
            <person name="Klockow C."/>
            <person name="Richter M."/>
            <person name="Achstetter T."/>
            <person name="Glockner F.O."/>
            <person name="Harder J."/>
        </authorList>
    </citation>
    <scope>NUCLEOTIDE SEQUENCE [LARGE SCALE GENOMIC DNA]</scope>
    <source>
        <strain evidence="3 4">SH398</strain>
    </source>
</reference>
<dbReference type="Proteomes" id="UP000011996">
    <property type="component" value="Unassembled WGS sequence"/>
</dbReference>
<evidence type="ECO:0000256" key="1">
    <source>
        <dbReference type="SAM" id="MobiDB-lite"/>
    </source>
</evidence>
<evidence type="ECO:0000256" key="2">
    <source>
        <dbReference type="SAM" id="Phobius"/>
    </source>
</evidence>
<feature type="transmembrane region" description="Helical" evidence="2">
    <location>
        <begin position="12"/>
        <end position="35"/>
    </location>
</feature>
<sequence length="246" mass="25942">MSKPNQSTGGPLNARQISFALLASVCIIVSASWWLHEPISSPVHSTASENGSSDGPTPSPPVVKQREGSPGNIKAPSHSSAKIELVKRLAPQTNSQVLSAFESLSTGDSPAVTGPMLSPPAFDRDKYQAAPEDYLSVSMPGRVWQSAQPGPEVPAIETLTRMRHVLRKGESIRLQVRTKPSMPVSFMATDLGTFSNGLTSISLAADKRGVAEAVFTASSGANNSTEVLAASPAASGRIRFEIRILP</sequence>
<dbReference type="EMBL" id="ANOF01000135">
    <property type="protein sequence ID" value="EMI25181.1"/>
    <property type="molecule type" value="Genomic_DNA"/>
</dbReference>
<name>M5S136_9BACT</name>
<dbReference type="PATRIC" id="fig|1263868.3.peg.4585"/>
<keyword evidence="2" id="KW-0812">Transmembrane</keyword>
<protein>
    <submittedName>
        <fullName evidence="3">Uncharacterized protein</fullName>
    </submittedName>
</protein>
<gene>
    <name evidence="3" type="ORF">RESH_04228</name>
</gene>
<comment type="caution">
    <text evidence="3">The sequence shown here is derived from an EMBL/GenBank/DDBJ whole genome shotgun (WGS) entry which is preliminary data.</text>
</comment>
<organism evidence="3 4">
    <name type="scientific">Rhodopirellula europaea SH398</name>
    <dbReference type="NCBI Taxonomy" id="1263868"/>
    <lineage>
        <taxon>Bacteria</taxon>
        <taxon>Pseudomonadati</taxon>
        <taxon>Planctomycetota</taxon>
        <taxon>Planctomycetia</taxon>
        <taxon>Pirellulales</taxon>
        <taxon>Pirellulaceae</taxon>
        <taxon>Rhodopirellula</taxon>
    </lineage>
</organism>
<proteinExistence type="predicted"/>
<evidence type="ECO:0000313" key="3">
    <source>
        <dbReference type="EMBL" id="EMI25181.1"/>
    </source>
</evidence>
<feature type="compositionally biased region" description="Polar residues" evidence="1">
    <location>
        <begin position="42"/>
        <end position="56"/>
    </location>
</feature>
<dbReference type="AlphaFoldDB" id="M5S136"/>
<accession>M5S136</accession>
<evidence type="ECO:0000313" key="4">
    <source>
        <dbReference type="Proteomes" id="UP000011996"/>
    </source>
</evidence>
<keyword evidence="2" id="KW-0472">Membrane</keyword>
<feature type="region of interest" description="Disordered" evidence="1">
    <location>
        <begin position="42"/>
        <end position="80"/>
    </location>
</feature>